<name>A0A6H1U4I0_9CYAN</name>
<evidence type="ECO:0000313" key="3">
    <source>
        <dbReference type="EMBL" id="QIZ72529.1"/>
    </source>
</evidence>
<organism evidence="3 4">
    <name type="scientific">Oxynema aestuarii AP17</name>
    <dbReference type="NCBI Taxonomy" id="2064643"/>
    <lineage>
        <taxon>Bacteria</taxon>
        <taxon>Bacillati</taxon>
        <taxon>Cyanobacteriota</taxon>
        <taxon>Cyanophyceae</taxon>
        <taxon>Oscillatoriophycideae</taxon>
        <taxon>Oscillatoriales</taxon>
        <taxon>Oscillatoriaceae</taxon>
        <taxon>Oxynema</taxon>
        <taxon>Oxynema aestuarii</taxon>
    </lineage>
</organism>
<keyword evidence="2" id="KW-0472">Membrane</keyword>
<evidence type="ECO:0000313" key="4">
    <source>
        <dbReference type="Proteomes" id="UP000500857"/>
    </source>
</evidence>
<feature type="region of interest" description="Disordered" evidence="1">
    <location>
        <begin position="1"/>
        <end position="49"/>
    </location>
</feature>
<sequence length="818" mass="90321">MNHNLRHRSRPSQASRPLPRRSRPPVSPDRRARTPQPKRRRPPEPRQPWQPFVGAIAAFCGGTAVLVIGLSISVRLIVDPQSVAWLQPFLPAWSQVPIATKEPPQTLSQIEAAIAEAGLIPGEIIPLDRPARTNPDTEDRGFLGRSRAPVRNGILLPVLETFSCPENGAKSDCQKFVALRMYQPVFNSSEPHSQQISYQLMAELTVTGPEKSFLLASLDENDTPDEGANEVLALTELKSFDGPVPNNGLWFNLVGERQIGDRSVTYGQIVHYNPISAHFSMMLQWNSPGGHFPVWENVTGDTQAELMLDRGVGMEPQVSIYQLTPVEFFLNPIQLDEISLREPALSAQGYKDALLLANNGLWTPAGQLMEAIKRDRLTPEDWPATAQAQLDLIRYHATIAQKQARADWPNPTDKIRIALLDGAWKQALDLSESQFKQGDRLSSLLEDPRQRLWQRVETAVRVNPAQTEAKIWGTLLVAAREGEAAGISWFDAQPQATPESRDRALQVLELYGKAAAYAENLRYHRSQLFGSATVLTATQPGEWLKPANTASLELLPGEIWYRIRLRGFHDSLGWRQAPFTDLDRINPGTLETLWQELGLHTDPDLVVALWGSNGEQQSTIATVKAVRANDGELTLLAAGSPLSGMGTGRGSGSNALAFSSSVIEWRSPETQTLAQLYQSDPEWVRTLLPTLWVELQSAGQLPPQAVPSLEQMLKQLGGWLVQSIDLTANGWPEAVFTLRSDALLPSSTVSGTGTTPYRTRTIVFDDKGTLIYSELTTAAQQAVTGIAEVARGGLALVVESPDGYTLQRWSSSRERFEF</sequence>
<feature type="transmembrane region" description="Helical" evidence="2">
    <location>
        <begin position="49"/>
        <end position="72"/>
    </location>
</feature>
<dbReference type="AlphaFoldDB" id="A0A6H1U4I0"/>
<evidence type="ECO:0000256" key="1">
    <source>
        <dbReference type="SAM" id="MobiDB-lite"/>
    </source>
</evidence>
<dbReference type="EMBL" id="CP051167">
    <property type="protein sequence ID" value="QIZ72529.1"/>
    <property type="molecule type" value="Genomic_DNA"/>
</dbReference>
<proteinExistence type="predicted"/>
<dbReference type="Proteomes" id="UP000500857">
    <property type="component" value="Chromosome"/>
</dbReference>
<feature type="compositionally biased region" description="Basic residues" evidence="1">
    <location>
        <begin position="1"/>
        <end position="10"/>
    </location>
</feature>
<accession>A0A6H1U4I0</accession>
<keyword evidence="2" id="KW-0812">Transmembrane</keyword>
<keyword evidence="2" id="KW-1133">Transmembrane helix</keyword>
<keyword evidence="4" id="KW-1185">Reference proteome</keyword>
<reference evidence="3 4" key="1">
    <citation type="submission" date="2020-04" db="EMBL/GenBank/DDBJ databases">
        <authorList>
            <person name="Basu S."/>
            <person name="Maruthanayagam V."/>
            <person name="Chakraborty S."/>
            <person name="Pramanik A."/>
            <person name="Mukherjee J."/>
            <person name="Brink B."/>
        </authorList>
    </citation>
    <scope>NUCLEOTIDE SEQUENCE [LARGE SCALE GENOMIC DNA]</scope>
    <source>
        <strain evidence="3 4">AP17</strain>
    </source>
</reference>
<protein>
    <submittedName>
        <fullName evidence="3">Uncharacterized protein</fullName>
    </submittedName>
</protein>
<dbReference type="RefSeq" id="WP_168570677.1">
    <property type="nucleotide sequence ID" value="NZ_CP051167.1"/>
</dbReference>
<dbReference type="KEGG" id="oxy:HCG48_19645"/>
<gene>
    <name evidence="3" type="ORF">HCG48_19645</name>
</gene>
<evidence type="ECO:0000256" key="2">
    <source>
        <dbReference type="SAM" id="Phobius"/>
    </source>
</evidence>